<dbReference type="Proteomes" id="UP000614221">
    <property type="component" value="Unassembled WGS sequence"/>
</dbReference>
<accession>A0A830EVK9</accession>
<proteinExistence type="predicted"/>
<gene>
    <name evidence="2" type="ORF">GCM10009067_34020</name>
</gene>
<name>A0A830EVK9_9EURY</name>
<sequence length="187" mass="20575">MSLIDSLLDDTTSAEPEDSSEPTIKLSESENEVVYPVVVEASELSAYKRLFEYDIETPYGVPETPEFLEDVLNEPWREATLGDRSWQEETNQTRDAAKAIIGAWSTELSGERGVILMPTGAYYYLAKPLWACGVRVKQNKAPPKIIDDLLTAASLVKRLKSAETGDVPAVFAHVGDVPMTSGEMDSC</sequence>
<dbReference type="OrthoDB" id="197996at2157"/>
<organism evidence="2 3">
    <name type="scientific">Haloarcula sebkhae</name>
    <dbReference type="NCBI Taxonomy" id="932660"/>
    <lineage>
        <taxon>Archaea</taxon>
        <taxon>Methanobacteriati</taxon>
        <taxon>Methanobacteriota</taxon>
        <taxon>Stenosarchaea group</taxon>
        <taxon>Halobacteria</taxon>
        <taxon>Halobacteriales</taxon>
        <taxon>Haloarculaceae</taxon>
        <taxon>Haloarcula</taxon>
    </lineage>
</organism>
<comment type="caution">
    <text evidence="2">The sequence shown here is derived from an EMBL/GenBank/DDBJ whole genome shotgun (WGS) entry which is preliminary data.</text>
</comment>
<reference evidence="2" key="1">
    <citation type="journal article" date="2014" name="Int. J. Syst. Evol. Microbiol.">
        <title>Complete genome sequence of Corynebacterium casei LMG S-19264T (=DSM 44701T), isolated from a smear-ripened cheese.</title>
        <authorList>
            <consortium name="US DOE Joint Genome Institute (JGI-PGF)"/>
            <person name="Walter F."/>
            <person name="Albersmeier A."/>
            <person name="Kalinowski J."/>
            <person name="Ruckert C."/>
        </authorList>
    </citation>
    <scope>NUCLEOTIDE SEQUENCE</scope>
    <source>
        <strain evidence="2">JCM 19018</strain>
    </source>
</reference>
<protein>
    <submittedName>
        <fullName evidence="2">Uncharacterized protein</fullName>
    </submittedName>
</protein>
<evidence type="ECO:0000313" key="2">
    <source>
        <dbReference type="EMBL" id="GGK78917.1"/>
    </source>
</evidence>
<dbReference type="EMBL" id="BMPD01000007">
    <property type="protein sequence ID" value="GGK78917.1"/>
    <property type="molecule type" value="Genomic_DNA"/>
</dbReference>
<evidence type="ECO:0000313" key="3">
    <source>
        <dbReference type="Proteomes" id="UP000614221"/>
    </source>
</evidence>
<dbReference type="AlphaFoldDB" id="A0A830EVK9"/>
<reference evidence="2" key="2">
    <citation type="submission" date="2020-09" db="EMBL/GenBank/DDBJ databases">
        <authorList>
            <person name="Sun Q."/>
            <person name="Ohkuma M."/>
        </authorList>
    </citation>
    <scope>NUCLEOTIDE SEQUENCE</scope>
    <source>
        <strain evidence="2">JCM 19018</strain>
    </source>
</reference>
<feature type="region of interest" description="Disordered" evidence="1">
    <location>
        <begin position="1"/>
        <end position="27"/>
    </location>
</feature>
<dbReference type="RefSeq" id="WP_004592201.1">
    <property type="nucleotide sequence ID" value="NZ_BMPD01000007.1"/>
</dbReference>
<evidence type="ECO:0000256" key="1">
    <source>
        <dbReference type="SAM" id="MobiDB-lite"/>
    </source>
</evidence>